<evidence type="ECO:0000256" key="2">
    <source>
        <dbReference type="PROSITE-ProRule" id="PRU00409"/>
    </source>
</evidence>
<keyword evidence="1" id="KW-0436">Ligase</keyword>
<evidence type="ECO:0000256" key="1">
    <source>
        <dbReference type="ARBA" id="ARBA00022598"/>
    </source>
</evidence>
<dbReference type="InterPro" id="IPR011095">
    <property type="entry name" value="Dala_Dala_lig_C"/>
</dbReference>
<dbReference type="OrthoDB" id="422362at2759"/>
<keyword evidence="2" id="KW-0067">ATP-binding</keyword>
<feature type="domain" description="ATP-grasp" evidence="3">
    <location>
        <begin position="97"/>
        <end position="184"/>
    </location>
</feature>
<dbReference type="Gene3D" id="3.30.470.20">
    <property type="entry name" value="ATP-grasp fold, B domain"/>
    <property type="match status" value="1"/>
</dbReference>
<dbReference type="GO" id="GO:0008716">
    <property type="term" value="F:D-alanine-D-alanine ligase activity"/>
    <property type="evidence" value="ECO:0007669"/>
    <property type="project" value="InterPro"/>
</dbReference>
<evidence type="ECO:0000313" key="5">
    <source>
        <dbReference type="Proteomes" id="UP001140510"/>
    </source>
</evidence>
<dbReference type="Pfam" id="PF07478">
    <property type="entry name" value="Dala_Dala_lig_C"/>
    <property type="match status" value="1"/>
</dbReference>
<dbReference type="InterPro" id="IPR011761">
    <property type="entry name" value="ATP-grasp"/>
</dbReference>
<dbReference type="AlphaFoldDB" id="A0A9W8ZG93"/>
<reference evidence="4" key="1">
    <citation type="submission" date="2022-10" db="EMBL/GenBank/DDBJ databases">
        <title>Tapping the CABI collections for fungal endophytes: first genome assemblies for Collariella, Neodidymelliopsis, Ascochyta clinopodiicola, Didymella pomorum, Didymosphaeria variabile, Neocosmospora piperis and Neocucurbitaria cava.</title>
        <authorList>
            <person name="Hill R."/>
        </authorList>
    </citation>
    <scope>NUCLEOTIDE SEQUENCE</scope>
    <source>
        <strain evidence="4">IMI 355091</strain>
    </source>
</reference>
<proteinExistence type="predicted"/>
<keyword evidence="5" id="KW-1185">Reference proteome</keyword>
<evidence type="ECO:0000259" key="3">
    <source>
        <dbReference type="PROSITE" id="PS50975"/>
    </source>
</evidence>
<protein>
    <recommendedName>
        <fullName evidence="3">ATP-grasp domain-containing protein</fullName>
    </recommendedName>
</protein>
<organism evidence="4 5">
    <name type="scientific">Didymella pomorum</name>
    <dbReference type="NCBI Taxonomy" id="749634"/>
    <lineage>
        <taxon>Eukaryota</taxon>
        <taxon>Fungi</taxon>
        <taxon>Dikarya</taxon>
        <taxon>Ascomycota</taxon>
        <taxon>Pezizomycotina</taxon>
        <taxon>Dothideomycetes</taxon>
        <taxon>Pleosporomycetidae</taxon>
        <taxon>Pleosporales</taxon>
        <taxon>Pleosporineae</taxon>
        <taxon>Didymellaceae</taxon>
        <taxon>Didymella</taxon>
    </lineage>
</organism>
<keyword evidence="2" id="KW-0547">Nucleotide-binding</keyword>
<dbReference type="Proteomes" id="UP001140510">
    <property type="component" value="Unassembled WGS sequence"/>
</dbReference>
<accession>A0A9W8ZG93</accession>
<comment type="caution">
    <text evidence="4">The sequence shown here is derived from an EMBL/GenBank/DDBJ whole genome shotgun (WGS) entry which is preliminary data.</text>
</comment>
<dbReference type="GO" id="GO:0005524">
    <property type="term" value="F:ATP binding"/>
    <property type="evidence" value="ECO:0007669"/>
    <property type="project" value="UniProtKB-UniRule"/>
</dbReference>
<dbReference type="EMBL" id="JAPEVA010000029">
    <property type="protein sequence ID" value="KAJ4406101.1"/>
    <property type="molecule type" value="Genomic_DNA"/>
</dbReference>
<sequence length="194" mass="21378">MAHYQDSGADIAYVLKNEWQTSVVIPKDSPKAANDSDWCFPDTEAGILKAVSAGATHLWANTILFSAHPLQTSEDLTQFVESVSIVGQPPQLAFVYERMKSRGGFTVAKSATLIPSDDLPEFIKERSFNYPVIVKPVRGCGSHDVKLCKDEEMLQAHANYLFDESRKIIVKECLVGEEATVTIMPPSVSNPGKY</sequence>
<dbReference type="SUPFAM" id="SSF56059">
    <property type="entry name" value="Glutathione synthetase ATP-binding domain-like"/>
    <property type="match status" value="1"/>
</dbReference>
<name>A0A9W8ZG93_9PLEO</name>
<dbReference type="PROSITE" id="PS50975">
    <property type="entry name" value="ATP_GRASP"/>
    <property type="match status" value="1"/>
</dbReference>
<evidence type="ECO:0000313" key="4">
    <source>
        <dbReference type="EMBL" id="KAJ4406101.1"/>
    </source>
</evidence>
<gene>
    <name evidence="4" type="ORF">N0V91_004772</name>
</gene>
<dbReference type="GO" id="GO:0046872">
    <property type="term" value="F:metal ion binding"/>
    <property type="evidence" value="ECO:0007669"/>
    <property type="project" value="InterPro"/>
</dbReference>